<evidence type="ECO:0000256" key="6">
    <source>
        <dbReference type="SAM" id="Phobius"/>
    </source>
</evidence>
<feature type="transmembrane region" description="Helical" evidence="6">
    <location>
        <begin position="57"/>
        <end position="77"/>
    </location>
</feature>
<sequence>METTEARLTIDDVLPWYIAVLAGFQHYLVMFVATVMTPFFFASAMCLDVNSSDINDVINTTFFVFGITTVLQATFGIRYL</sequence>
<dbReference type="Pfam" id="PF00860">
    <property type="entry name" value="Xan_ur_permease"/>
    <property type="match status" value="1"/>
</dbReference>
<reference evidence="7" key="1">
    <citation type="journal article" date="2023" name="Mol. Biol. Evol.">
        <title>Third-Generation Sequencing Reveals the Adaptive Role of the Epigenome in Three Deep-Sea Polychaetes.</title>
        <authorList>
            <person name="Perez M."/>
            <person name="Aroh O."/>
            <person name="Sun Y."/>
            <person name="Lan Y."/>
            <person name="Juniper S.K."/>
            <person name="Young C.R."/>
            <person name="Angers B."/>
            <person name="Qian P.Y."/>
        </authorList>
    </citation>
    <scope>NUCLEOTIDE SEQUENCE</scope>
    <source>
        <strain evidence="7">P08H-3</strain>
    </source>
</reference>
<comment type="subcellular location">
    <subcellularLocation>
        <location evidence="1">Membrane</location>
        <topology evidence="1">Multi-pass membrane protein</topology>
    </subcellularLocation>
</comment>
<dbReference type="Proteomes" id="UP001208570">
    <property type="component" value="Unassembled WGS sequence"/>
</dbReference>
<keyword evidence="3 6" id="KW-0812">Transmembrane</keyword>
<organism evidence="7 8">
    <name type="scientific">Paralvinella palmiformis</name>
    <dbReference type="NCBI Taxonomy" id="53620"/>
    <lineage>
        <taxon>Eukaryota</taxon>
        <taxon>Metazoa</taxon>
        <taxon>Spiralia</taxon>
        <taxon>Lophotrochozoa</taxon>
        <taxon>Annelida</taxon>
        <taxon>Polychaeta</taxon>
        <taxon>Sedentaria</taxon>
        <taxon>Canalipalpata</taxon>
        <taxon>Terebellida</taxon>
        <taxon>Terebelliformia</taxon>
        <taxon>Alvinellidae</taxon>
        <taxon>Paralvinella</taxon>
    </lineage>
</organism>
<keyword evidence="8" id="KW-1185">Reference proteome</keyword>
<dbReference type="GO" id="GO:0022857">
    <property type="term" value="F:transmembrane transporter activity"/>
    <property type="evidence" value="ECO:0007669"/>
    <property type="project" value="InterPro"/>
</dbReference>
<evidence type="ECO:0000256" key="4">
    <source>
        <dbReference type="ARBA" id="ARBA00022989"/>
    </source>
</evidence>
<dbReference type="EMBL" id="JAODUP010001684">
    <property type="protein sequence ID" value="KAK2139631.1"/>
    <property type="molecule type" value="Genomic_DNA"/>
</dbReference>
<keyword evidence="4 6" id="KW-1133">Transmembrane helix</keyword>
<evidence type="ECO:0000256" key="5">
    <source>
        <dbReference type="ARBA" id="ARBA00023136"/>
    </source>
</evidence>
<protein>
    <submittedName>
        <fullName evidence="7">Uncharacterized protein</fullName>
    </submittedName>
</protein>
<name>A0AAD9MQ50_9ANNE</name>
<dbReference type="PANTHER" id="PTHR11119">
    <property type="entry name" value="XANTHINE-URACIL / VITAMIN C PERMEASE FAMILY MEMBER"/>
    <property type="match status" value="1"/>
</dbReference>
<dbReference type="InterPro" id="IPR006043">
    <property type="entry name" value="NCS2"/>
</dbReference>
<dbReference type="AlphaFoldDB" id="A0AAD9MQ50"/>
<gene>
    <name evidence="7" type="ORF">LSH36_1685g00034</name>
</gene>
<proteinExistence type="inferred from homology"/>
<comment type="similarity">
    <text evidence="2">Belongs to the nucleobase:cation symporter-2 (NCS2) (TC 2.A.40) family.</text>
</comment>
<evidence type="ECO:0000313" key="8">
    <source>
        <dbReference type="Proteomes" id="UP001208570"/>
    </source>
</evidence>
<comment type="caution">
    <text evidence="7">The sequence shown here is derived from an EMBL/GenBank/DDBJ whole genome shotgun (WGS) entry which is preliminary data.</text>
</comment>
<keyword evidence="5 6" id="KW-0472">Membrane</keyword>
<dbReference type="GO" id="GO:0016020">
    <property type="term" value="C:membrane"/>
    <property type="evidence" value="ECO:0007669"/>
    <property type="project" value="UniProtKB-SubCell"/>
</dbReference>
<accession>A0AAD9MQ50</accession>
<evidence type="ECO:0000313" key="7">
    <source>
        <dbReference type="EMBL" id="KAK2139631.1"/>
    </source>
</evidence>
<evidence type="ECO:0000256" key="1">
    <source>
        <dbReference type="ARBA" id="ARBA00004141"/>
    </source>
</evidence>
<evidence type="ECO:0000256" key="2">
    <source>
        <dbReference type="ARBA" id="ARBA00008821"/>
    </source>
</evidence>
<feature type="transmembrane region" description="Helical" evidence="6">
    <location>
        <begin position="16"/>
        <end position="45"/>
    </location>
</feature>
<evidence type="ECO:0000256" key="3">
    <source>
        <dbReference type="ARBA" id="ARBA00022692"/>
    </source>
</evidence>